<organism evidence="1 2">
    <name type="scientific">Sphaerisporangium melleum</name>
    <dbReference type="NCBI Taxonomy" id="321316"/>
    <lineage>
        <taxon>Bacteria</taxon>
        <taxon>Bacillati</taxon>
        <taxon>Actinomycetota</taxon>
        <taxon>Actinomycetes</taxon>
        <taxon>Streptosporangiales</taxon>
        <taxon>Streptosporangiaceae</taxon>
        <taxon>Sphaerisporangium</taxon>
    </lineage>
</organism>
<gene>
    <name evidence="1" type="ORF">GCM10007964_19650</name>
</gene>
<protein>
    <submittedName>
        <fullName evidence="1">Uncharacterized protein</fullName>
    </submittedName>
</protein>
<proteinExistence type="predicted"/>
<accession>A0A917QY65</accession>
<name>A0A917QY65_9ACTN</name>
<dbReference type="AlphaFoldDB" id="A0A917QY65"/>
<comment type="caution">
    <text evidence="1">The sequence shown here is derived from an EMBL/GenBank/DDBJ whole genome shotgun (WGS) entry which is preliminary data.</text>
</comment>
<dbReference type="RefSeq" id="WP_189162654.1">
    <property type="nucleotide sequence ID" value="NZ_BMNT01000009.1"/>
</dbReference>
<reference evidence="1" key="1">
    <citation type="journal article" date="2014" name="Int. J. Syst. Evol. Microbiol.">
        <title>Complete genome sequence of Corynebacterium casei LMG S-19264T (=DSM 44701T), isolated from a smear-ripened cheese.</title>
        <authorList>
            <consortium name="US DOE Joint Genome Institute (JGI-PGF)"/>
            <person name="Walter F."/>
            <person name="Albersmeier A."/>
            <person name="Kalinowski J."/>
            <person name="Ruckert C."/>
        </authorList>
    </citation>
    <scope>NUCLEOTIDE SEQUENCE</scope>
    <source>
        <strain evidence="1">JCM 13064</strain>
    </source>
</reference>
<dbReference type="Proteomes" id="UP000645217">
    <property type="component" value="Unassembled WGS sequence"/>
</dbReference>
<evidence type="ECO:0000313" key="2">
    <source>
        <dbReference type="Proteomes" id="UP000645217"/>
    </source>
</evidence>
<keyword evidence="2" id="KW-1185">Reference proteome</keyword>
<reference evidence="1" key="2">
    <citation type="submission" date="2020-09" db="EMBL/GenBank/DDBJ databases">
        <authorList>
            <person name="Sun Q."/>
            <person name="Ohkuma M."/>
        </authorList>
    </citation>
    <scope>NUCLEOTIDE SEQUENCE</scope>
    <source>
        <strain evidence="1">JCM 13064</strain>
    </source>
</reference>
<evidence type="ECO:0000313" key="1">
    <source>
        <dbReference type="EMBL" id="GGK76984.1"/>
    </source>
</evidence>
<sequence length="55" mass="6034">MPAAATALDPDPLAAFPEVAGLTRTIRLRCDNDDYLSLEVLNICYRHISRNMAAS</sequence>
<dbReference type="EMBL" id="BMNT01000009">
    <property type="protein sequence ID" value="GGK76984.1"/>
    <property type="molecule type" value="Genomic_DNA"/>
</dbReference>